<accession>A0A139HY68</accession>
<feature type="domain" description="SET" evidence="1">
    <location>
        <begin position="32"/>
        <end position="201"/>
    </location>
</feature>
<dbReference type="SMART" id="SM00317">
    <property type="entry name" value="SET"/>
    <property type="match status" value="1"/>
</dbReference>
<dbReference type="CDD" id="cd20071">
    <property type="entry name" value="SET_SMYD"/>
    <property type="match status" value="1"/>
</dbReference>
<dbReference type="AlphaFoldDB" id="A0A139HY68"/>
<dbReference type="Pfam" id="PF00856">
    <property type="entry name" value="SET"/>
    <property type="match status" value="1"/>
</dbReference>
<dbReference type="PANTHER" id="PTHR47332">
    <property type="entry name" value="SET DOMAIN-CONTAINING PROTEIN 5"/>
    <property type="match status" value="1"/>
</dbReference>
<dbReference type="PROSITE" id="PS50280">
    <property type="entry name" value="SET"/>
    <property type="match status" value="1"/>
</dbReference>
<sequence>MPSLMAMDCKSFAARQWLAGQPRAASILVGLPAVEARAAGEGRGLGLFALRAIPAFAQILGDPIACLMKPTDDLPELYERFLELPQAQQTQYMSLSFRDDPELDAILTHKLLQRGYTSNDAAKRIQVGHIMQNNAFTVDIGGPHGAGHRGLFLNVARINHSCTPNAHVSFYPPNPSDSVGHMVVHTLRELHAGDEVLISYFSILMSKPDRQAKARKWGFDCACSACDSKQVHHLEREEILKDIRDFRSKHSTVMSGNNHSPRSLKSLINKGSALIEHCLRDLSLRPALPDLFDDLGMLEAKMLLSTRRENEREAVVEDLEKAAVWEARITGTGSIATNKRLQKLQQFAARRGDGIRPSVGEQYKHEYQVAWTAR</sequence>
<dbReference type="OrthoDB" id="265717at2759"/>
<evidence type="ECO:0000313" key="2">
    <source>
        <dbReference type="EMBL" id="KXT07405.1"/>
    </source>
</evidence>
<dbReference type="Gene3D" id="2.170.270.10">
    <property type="entry name" value="SET domain"/>
    <property type="match status" value="1"/>
</dbReference>
<dbReference type="InterPro" id="IPR046341">
    <property type="entry name" value="SET_dom_sf"/>
</dbReference>
<dbReference type="SUPFAM" id="SSF82199">
    <property type="entry name" value="SET domain"/>
    <property type="match status" value="1"/>
</dbReference>
<dbReference type="PANTHER" id="PTHR47332:SF4">
    <property type="entry name" value="SET DOMAIN-CONTAINING PROTEIN 5"/>
    <property type="match status" value="1"/>
</dbReference>
<comment type="caution">
    <text evidence="2">The sequence shown here is derived from an EMBL/GenBank/DDBJ whole genome shotgun (WGS) entry which is preliminary data.</text>
</comment>
<protein>
    <recommendedName>
        <fullName evidence="1">SET domain-containing protein</fullName>
    </recommendedName>
</protein>
<dbReference type="InterPro" id="IPR001214">
    <property type="entry name" value="SET_dom"/>
</dbReference>
<proteinExistence type="predicted"/>
<gene>
    <name evidence="2" type="ORF">AC578_412</name>
</gene>
<organism evidence="2 3">
    <name type="scientific">Pseudocercospora eumusae</name>
    <dbReference type="NCBI Taxonomy" id="321146"/>
    <lineage>
        <taxon>Eukaryota</taxon>
        <taxon>Fungi</taxon>
        <taxon>Dikarya</taxon>
        <taxon>Ascomycota</taxon>
        <taxon>Pezizomycotina</taxon>
        <taxon>Dothideomycetes</taxon>
        <taxon>Dothideomycetidae</taxon>
        <taxon>Mycosphaerellales</taxon>
        <taxon>Mycosphaerellaceae</taxon>
        <taxon>Pseudocercospora</taxon>
    </lineage>
</organism>
<reference evidence="2 3" key="1">
    <citation type="submission" date="2015-07" db="EMBL/GenBank/DDBJ databases">
        <title>Comparative genomics of the Sigatoka disease complex on banana suggests a link between parallel evolutionary changes in Pseudocercospora fijiensis and Pseudocercospora eumusae and increased virulence on the banana host.</title>
        <authorList>
            <person name="Chang T.-C."/>
            <person name="Salvucci A."/>
            <person name="Crous P.W."/>
            <person name="Stergiopoulos I."/>
        </authorList>
    </citation>
    <scope>NUCLEOTIDE SEQUENCE [LARGE SCALE GENOMIC DNA]</scope>
    <source>
        <strain evidence="2 3">CBS 114824</strain>
    </source>
</reference>
<dbReference type="STRING" id="321146.A0A139HY68"/>
<name>A0A139HY68_9PEZI</name>
<dbReference type="Proteomes" id="UP000070133">
    <property type="component" value="Unassembled WGS sequence"/>
</dbReference>
<keyword evidence="3" id="KW-1185">Reference proteome</keyword>
<evidence type="ECO:0000313" key="3">
    <source>
        <dbReference type="Proteomes" id="UP000070133"/>
    </source>
</evidence>
<dbReference type="EMBL" id="LFZN01000002">
    <property type="protein sequence ID" value="KXT07405.1"/>
    <property type="molecule type" value="Genomic_DNA"/>
</dbReference>
<dbReference type="InterPro" id="IPR053185">
    <property type="entry name" value="SET_domain_protein"/>
</dbReference>
<evidence type="ECO:0000259" key="1">
    <source>
        <dbReference type="PROSITE" id="PS50280"/>
    </source>
</evidence>